<keyword evidence="6 12" id="KW-0547">Nucleotide-binding</keyword>
<dbReference type="InterPro" id="IPR050124">
    <property type="entry name" value="tRNA_CCA-adding_enzyme"/>
</dbReference>
<dbReference type="EMBL" id="MSCH01000003">
    <property type="protein sequence ID" value="PQJ54844.1"/>
    <property type="molecule type" value="Genomic_DNA"/>
</dbReference>
<evidence type="ECO:0000256" key="2">
    <source>
        <dbReference type="ARBA" id="ARBA00022679"/>
    </source>
</evidence>
<dbReference type="EC" id="2.7.7.72" evidence="12"/>
<dbReference type="Pfam" id="PF01966">
    <property type="entry name" value="HD"/>
    <property type="match status" value="1"/>
</dbReference>
<feature type="binding site" evidence="12">
    <location>
        <position position="11"/>
    </location>
    <ligand>
        <name>ATP</name>
        <dbReference type="ChEBI" id="CHEBI:30616"/>
    </ligand>
</feature>
<keyword evidence="5 12" id="KW-0479">Metal-binding</keyword>
<name>A0A2S7UXX3_9GAMM</name>
<organism evidence="14 15">
    <name type="scientific">Psychrosphaera saromensis</name>
    <dbReference type="NCBI Taxonomy" id="716813"/>
    <lineage>
        <taxon>Bacteria</taxon>
        <taxon>Pseudomonadati</taxon>
        <taxon>Pseudomonadota</taxon>
        <taxon>Gammaproteobacteria</taxon>
        <taxon>Alteromonadales</taxon>
        <taxon>Pseudoalteromonadaceae</taxon>
        <taxon>Psychrosphaera</taxon>
    </lineage>
</organism>
<evidence type="ECO:0000256" key="12">
    <source>
        <dbReference type="HAMAP-Rule" id="MF_01261"/>
    </source>
</evidence>
<dbReference type="Gene3D" id="3.30.460.10">
    <property type="entry name" value="Beta Polymerase, domain 2"/>
    <property type="match status" value="1"/>
</dbReference>
<dbReference type="SUPFAM" id="SSF81301">
    <property type="entry name" value="Nucleotidyltransferase"/>
    <property type="match status" value="1"/>
</dbReference>
<dbReference type="GO" id="GO:0160016">
    <property type="term" value="F:CCACCA tRNA nucleotidyltransferase activity"/>
    <property type="evidence" value="ECO:0007669"/>
    <property type="project" value="RHEA"/>
</dbReference>
<evidence type="ECO:0000256" key="10">
    <source>
        <dbReference type="ARBA" id="ARBA00022842"/>
    </source>
</evidence>
<keyword evidence="10 12" id="KW-0460">Magnesium</keyword>
<reference evidence="14 15" key="1">
    <citation type="submission" date="2016-12" db="EMBL/GenBank/DDBJ databases">
        <title>Diversity of luminous bacteria.</title>
        <authorList>
            <person name="Yoshizawa S."/>
            <person name="Kogure K."/>
        </authorList>
    </citation>
    <scope>NUCLEOTIDE SEQUENCE [LARGE SCALE GENOMIC DNA]</scope>
    <source>
        <strain evidence="14 15">SA4-48</strain>
    </source>
</reference>
<dbReference type="InterPro" id="IPR003607">
    <property type="entry name" value="HD/PDEase_dom"/>
</dbReference>
<dbReference type="GO" id="GO:0042245">
    <property type="term" value="P:RNA repair"/>
    <property type="evidence" value="ECO:0007669"/>
    <property type="project" value="UniProtKB-KW"/>
</dbReference>
<feature type="domain" description="HD" evidence="13">
    <location>
        <begin position="233"/>
        <end position="334"/>
    </location>
</feature>
<comment type="catalytic activity">
    <reaction evidence="12">
        <text>a tRNA precursor + 2 CTP + ATP = a tRNA with a 3' CCA end + 3 diphosphate</text>
        <dbReference type="Rhea" id="RHEA:14433"/>
        <dbReference type="Rhea" id="RHEA-COMP:10465"/>
        <dbReference type="Rhea" id="RHEA-COMP:10468"/>
        <dbReference type="ChEBI" id="CHEBI:30616"/>
        <dbReference type="ChEBI" id="CHEBI:33019"/>
        <dbReference type="ChEBI" id="CHEBI:37563"/>
        <dbReference type="ChEBI" id="CHEBI:74896"/>
        <dbReference type="ChEBI" id="CHEBI:83071"/>
        <dbReference type="EC" id="2.7.7.72"/>
    </reaction>
</comment>
<comment type="domain">
    <text evidence="12">Comprises two domains: an N-terminal domain containing the nucleotidyltransferase activity and a C-terminal HD domain associated with both phosphodiesterase and phosphatase activities.</text>
</comment>
<comment type="cofactor">
    <cofactor evidence="12">
        <name>Ni(2+)</name>
        <dbReference type="ChEBI" id="CHEBI:49786"/>
    </cofactor>
    <text evidence="12">Nickel for phosphatase activity.</text>
</comment>
<evidence type="ECO:0000256" key="8">
    <source>
        <dbReference type="ARBA" id="ARBA00022801"/>
    </source>
</evidence>
<dbReference type="PANTHER" id="PTHR47545:SF1">
    <property type="entry name" value="MULTIFUNCTIONAL CCA PROTEIN"/>
    <property type="match status" value="1"/>
</dbReference>
<evidence type="ECO:0000256" key="6">
    <source>
        <dbReference type="ARBA" id="ARBA00022741"/>
    </source>
</evidence>
<evidence type="ECO:0000256" key="4">
    <source>
        <dbReference type="ARBA" id="ARBA00022695"/>
    </source>
</evidence>
<dbReference type="Pfam" id="PF01743">
    <property type="entry name" value="PolyA_pol"/>
    <property type="match status" value="1"/>
</dbReference>
<gene>
    <name evidence="12" type="primary">cca</name>
    <name evidence="14" type="ORF">BTO11_15085</name>
</gene>
<comment type="caution">
    <text evidence="14">The sequence shown here is derived from an EMBL/GenBank/DDBJ whole genome shotgun (WGS) entry which is preliminary data.</text>
</comment>
<dbReference type="InterPro" id="IPR032828">
    <property type="entry name" value="PolyA_RNA-bd"/>
</dbReference>
<dbReference type="Gene3D" id="1.10.3090.10">
    <property type="entry name" value="cca-adding enzyme, domain 2"/>
    <property type="match status" value="1"/>
</dbReference>
<comment type="similarity">
    <text evidence="12">Belongs to the tRNA nucleotidyltransferase/poly(A) polymerase family. Bacterial CCA-adding enzyme type 1 subfamily.</text>
</comment>
<comment type="catalytic activity">
    <reaction evidence="12">
        <text>a tRNA with a 3' CCA end + 2 CTP + ATP = a tRNA with a 3' CCACCA end + 3 diphosphate</text>
        <dbReference type="Rhea" id="RHEA:76235"/>
        <dbReference type="Rhea" id="RHEA-COMP:10468"/>
        <dbReference type="Rhea" id="RHEA-COMP:18655"/>
        <dbReference type="ChEBI" id="CHEBI:30616"/>
        <dbReference type="ChEBI" id="CHEBI:33019"/>
        <dbReference type="ChEBI" id="CHEBI:37563"/>
        <dbReference type="ChEBI" id="CHEBI:83071"/>
        <dbReference type="ChEBI" id="CHEBI:195187"/>
    </reaction>
</comment>
<evidence type="ECO:0000313" key="15">
    <source>
        <dbReference type="Proteomes" id="UP000239007"/>
    </source>
</evidence>
<keyword evidence="15" id="KW-1185">Reference proteome</keyword>
<dbReference type="GO" id="GO:0004112">
    <property type="term" value="F:cyclic-nucleotide phosphodiesterase activity"/>
    <property type="evidence" value="ECO:0007669"/>
    <property type="project" value="UniProtKB-UniRule"/>
</dbReference>
<feature type="binding site" evidence="12">
    <location>
        <position position="21"/>
    </location>
    <ligand>
        <name>Mg(2+)</name>
        <dbReference type="ChEBI" id="CHEBI:18420"/>
    </ligand>
</feature>
<feature type="binding site" evidence="12">
    <location>
        <position position="8"/>
    </location>
    <ligand>
        <name>CTP</name>
        <dbReference type="ChEBI" id="CHEBI:37563"/>
    </ligand>
</feature>
<dbReference type="InterPro" id="IPR043519">
    <property type="entry name" value="NT_sf"/>
</dbReference>
<feature type="binding site" evidence="12">
    <location>
        <position position="145"/>
    </location>
    <ligand>
        <name>ATP</name>
        <dbReference type="ChEBI" id="CHEBI:30616"/>
    </ligand>
</feature>
<feature type="binding site" evidence="12">
    <location>
        <position position="91"/>
    </location>
    <ligand>
        <name>CTP</name>
        <dbReference type="ChEBI" id="CHEBI:37563"/>
    </ligand>
</feature>
<feature type="binding site" evidence="12">
    <location>
        <position position="91"/>
    </location>
    <ligand>
        <name>ATP</name>
        <dbReference type="ChEBI" id="CHEBI:30616"/>
    </ligand>
</feature>
<dbReference type="PANTHER" id="PTHR47545">
    <property type="entry name" value="MULTIFUNCTIONAL CCA PROTEIN"/>
    <property type="match status" value="1"/>
</dbReference>
<evidence type="ECO:0000259" key="13">
    <source>
        <dbReference type="PROSITE" id="PS51831"/>
    </source>
</evidence>
<dbReference type="Pfam" id="PF12627">
    <property type="entry name" value="PolyA_pol_RNAbd"/>
    <property type="match status" value="1"/>
</dbReference>
<evidence type="ECO:0000256" key="9">
    <source>
        <dbReference type="ARBA" id="ARBA00022840"/>
    </source>
</evidence>
<dbReference type="CDD" id="cd00077">
    <property type="entry name" value="HDc"/>
    <property type="match status" value="1"/>
</dbReference>
<comment type="cofactor">
    <cofactor evidence="12">
        <name>Mg(2+)</name>
        <dbReference type="ChEBI" id="CHEBI:18420"/>
    </cofactor>
    <text evidence="12">Magnesium is required for nucleotidyltransferase activity.</text>
</comment>
<accession>A0A2S7UXX3</accession>
<dbReference type="OrthoDB" id="9805698at2"/>
<feature type="binding site" evidence="12">
    <location>
        <position position="23"/>
    </location>
    <ligand>
        <name>Mg(2+)</name>
        <dbReference type="ChEBI" id="CHEBI:18420"/>
    </ligand>
</feature>
<dbReference type="PIRSF" id="PIRSF000813">
    <property type="entry name" value="CCA_bact"/>
    <property type="match status" value="1"/>
</dbReference>
<keyword evidence="4 12" id="KW-0548">Nucleotidyltransferase</keyword>
<dbReference type="GO" id="GO:0005524">
    <property type="term" value="F:ATP binding"/>
    <property type="evidence" value="ECO:0007669"/>
    <property type="project" value="UniProtKB-UniRule"/>
</dbReference>
<comment type="function">
    <text evidence="12">Catalyzes the addition and repair of the essential 3'-terminal CCA sequence in tRNAs without using a nucleic acid template. Adds these three nucleotides in the order of C, C, and A to the tRNA nucleotide-73, using CTP and ATP as substrates and producing inorganic pyrophosphate. tRNA 3'-terminal CCA addition is required both for tRNA processing and repair. Also involved in tRNA surveillance by mediating tandem CCA addition to generate a CCACCA at the 3' terminus of unstable tRNAs. While stable tRNAs receive only 3'-terminal CCA, unstable tRNAs are marked with CCACCA and rapidly degraded.</text>
</comment>
<keyword evidence="1 12" id="KW-0533">Nickel</keyword>
<keyword evidence="12" id="KW-0511">Multifunctional enzyme</keyword>
<keyword evidence="8 12" id="KW-0378">Hydrolase</keyword>
<keyword evidence="11 12" id="KW-0694">RNA-binding</keyword>
<comment type="miscellaneous">
    <text evidence="12">A single active site specifically recognizes both ATP and CTP and is responsible for their addition.</text>
</comment>
<dbReference type="GO" id="GO:0000049">
    <property type="term" value="F:tRNA binding"/>
    <property type="evidence" value="ECO:0007669"/>
    <property type="project" value="UniProtKB-UniRule"/>
</dbReference>
<dbReference type="InterPro" id="IPR006674">
    <property type="entry name" value="HD_domain"/>
</dbReference>
<dbReference type="GO" id="GO:0001680">
    <property type="term" value="P:tRNA 3'-terminal CCA addition"/>
    <property type="evidence" value="ECO:0007669"/>
    <property type="project" value="UniProtKB-UniRule"/>
</dbReference>
<feature type="binding site" evidence="12">
    <location>
        <position position="11"/>
    </location>
    <ligand>
        <name>CTP</name>
        <dbReference type="ChEBI" id="CHEBI:37563"/>
    </ligand>
</feature>
<dbReference type="EC" id="3.1.4.-" evidence="12"/>
<comment type="subunit">
    <text evidence="12">Monomer. Can also form homodimers and oligomers.</text>
</comment>
<keyword evidence="2 12" id="KW-0808">Transferase</keyword>
<evidence type="ECO:0000256" key="3">
    <source>
        <dbReference type="ARBA" id="ARBA00022694"/>
    </source>
</evidence>
<dbReference type="Proteomes" id="UP000239007">
    <property type="component" value="Unassembled WGS sequence"/>
</dbReference>
<dbReference type="InterPro" id="IPR002646">
    <property type="entry name" value="PolA_pol_head_dom"/>
</dbReference>
<keyword evidence="3 12" id="KW-0819">tRNA processing</keyword>
<evidence type="ECO:0000256" key="1">
    <source>
        <dbReference type="ARBA" id="ARBA00022596"/>
    </source>
</evidence>
<feature type="binding site" evidence="12">
    <location>
        <position position="142"/>
    </location>
    <ligand>
        <name>ATP</name>
        <dbReference type="ChEBI" id="CHEBI:30616"/>
    </ligand>
</feature>
<dbReference type="AlphaFoldDB" id="A0A2S7UXX3"/>
<evidence type="ECO:0000313" key="14">
    <source>
        <dbReference type="EMBL" id="PQJ54844.1"/>
    </source>
</evidence>
<dbReference type="InterPro" id="IPR012006">
    <property type="entry name" value="CCA_bact"/>
</dbReference>
<keyword evidence="9 12" id="KW-0067">ATP-binding</keyword>
<evidence type="ECO:0000256" key="7">
    <source>
        <dbReference type="ARBA" id="ARBA00022800"/>
    </source>
</evidence>
<feature type="binding site" evidence="12">
    <location>
        <position position="8"/>
    </location>
    <ligand>
        <name>ATP</name>
        <dbReference type="ChEBI" id="CHEBI:30616"/>
    </ligand>
</feature>
<protein>
    <recommendedName>
        <fullName evidence="12">Multifunctional CCA protein</fullName>
    </recommendedName>
    <domain>
        <recommendedName>
            <fullName evidence="12">CCA-adding enzyme</fullName>
            <ecNumber evidence="12">2.7.7.72</ecNumber>
        </recommendedName>
        <alternativeName>
            <fullName evidence="12">CCA tRNA nucleotidyltransferase</fullName>
        </alternativeName>
        <alternativeName>
            <fullName evidence="12">tRNA CCA-pyrophosphorylase</fullName>
        </alternativeName>
        <alternativeName>
            <fullName evidence="12">tRNA adenylyl-/cytidylyl-transferase</fullName>
        </alternativeName>
        <alternativeName>
            <fullName evidence="12">tRNA nucleotidyltransferase</fullName>
        </alternativeName>
        <alternativeName>
            <fullName evidence="12">tRNA-NT</fullName>
        </alternativeName>
    </domain>
    <domain>
        <recommendedName>
            <fullName evidence="12">2'-nucleotidase</fullName>
            <ecNumber evidence="12">3.1.3.-</ecNumber>
        </recommendedName>
    </domain>
    <domain>
        <recommendedName>
            <fullName evidence="12">2',3'-cyclic phosphodiesterase</fullName>
            <ecNumber evidence="12">3.1.4.-</ecNumber>
        </recommendedName>
    </domain>
    <domain>
        <recommendedName>
            <fullName evidence="12">Phosphatase</fullName>
        </recommendedName>
    </domain>
</protein>
<dbReference type="NCBIfam" id="NF008137">
    <property type="entry name" value="PRK10885.1"/>
    <property type="match status" value="1"/>
</dbReference>
<keyword evidence="7 12" id="KW-0692">RNA repair</keyword>
<evidence type="ECO:0000256" key="5">
    <source>
        <dbReference type="ARBA" id="ARBA00022723"/>
    </source>
</evidence>
<dbReference type="GO" id="GO:0004810">
    <property type="term" value="F:CCA tRNA nucleotidyltransferase activity"/>
    <property type="evidence" value="ECO:0007669"/>
    <property type="project" value="UniProtKB-UniRule"/>
</dbReference>
<dbReference type="RefSeq" id="WP_105053369.1">
    <property type="nucleotide sequence ID" value="NZ_BMYG01000001.1"/>
</dbReference>
<sequence length="421" mass="47561">MQIYLVGGAVRDSLLQYPIKDKDYLVTGATIQQMLDLGYQQVGRSFPVFLHPETHQEYALARTEKKSGSGYTGFVCDFSTDITVEQDLLRRDLTINAMAMIEDSSTAKKTIIDPYNGQQDLNDRILRHVSDAFSEDPLRVLRVARFAARYHHLGFTIADETLALMTRISESGELLALTPERVWQEMESSLAERSAHVFFEVLRSVGALAVLLPELNSLWGVPNPPKWHPEIDTGLHTMMALKQACLLTDSVEIRFAVLCHDFGKGLSPVDNLPHHHGHEKSGVELVKQVCQRFKIPNNFKDLASITCEFHSHIHRVFNLTAEPILSLFDKADAWRKPERFNQLLLACKADLKGRTGFEDKEYPQGQFVVKLLDTANKVAVQDVIQSGFNGPDIRAELSRRRIEKIQECIDISVDIKPTEPN</sequence>
<dbReference type="GO" id="GO:0000287">
    <property type="term" value="F:magnesium ion binding"/>
    <property type="evidence" value="ECO:0007669"/>
    <property type="project" value="UniProtKB-UniRule"/>
</dbReference>
<dbReference type="HAMAP" id="MF_01262">
    <property type="entry name" value="CCA_bact_type2"/>
    <property type="match status" value="1"/>
</dbReference>
<dbReference type="HAMAP" id="MF_01261">
    <property type="entry name" value="CCA_bact_type1"/>
    <property type="match status" value="1"/>
</dbReference>
<dbReference type="EC" id="3.1.3.-" evidence="12"/>
<dbReference type="PROSITE" id="PS51831">
    <property type="entry name" value="HD"/>
    <property type="match status" value="1"/>
</dbReference>
<evidence type="ECO:0000256" key="11">
    <source>
        <dbReference type="ARBA" id="ARBA00022884"/>
    </source>
</evidence>
<feature type="binding site" evidence="12">
    <location>
        <position position="145"/>
    </location>
    <ligand>
        <name>CTP</name>
        <dbReference type="ChEBI" id="CHEBI:37563"/>
    </ligand>
</feature>
<dbReference type="SUPFAM" id="SSF81891">
    <property type="entry name" value="Poly A polymerase C-terminal region-like"/>
    <property type="match status" value="1"/>
</dbReference>
<dbReference type="CDD" id="cd05398">
    <property type="entry name" value="NT_ClassII-CCAase"/>
    <property type="match status" value="1"/>
</dbReference>
<feature type="binding site" evidence="12">
    <location>
        <position position="142"/>
    </location>
    <ligand>
        <name>CTP</name>
        <dbReference type="ChEBI" id="CHEBI:37563"/>
    </ligand>
</feature>
<proteinExistence type="inferred from homology"/>
<dbReference type="GO" id="GO:0016791">
    <property type="term" value="F:phosphatase activity"/>
    <property type="evidence" value="ECO:0007669"/>
    <property type="project" value="UniProtKB-UniRule"/>
</dbReference>